<gene>
    <name evidence="2" type="ORF">SAMN05446037_100137</name>
</gene>
<accession>A0A238ZS68</accession>
<sequence>MENPWTTVCVHISECEKIAIKVEEITEEDGNIYYIINFGSTATLFLNHEQLKTINLQSGQLLNKDKQ</sequence>
<keyword evidence="3" id="KW-1185">Reference proteome</keyword>
<reference evidence="2 3" key="1">
    <citation type="submission" date="2017-06" db="EMBL/GenBank/DDBJ databases">
        <authorList>
            <person name="Kim H.J."/>
            <person name="Triplett B.A."/>
        </authorList>
    </citation>
    <scope>NUCLEOTIDE SEQUENCE [LARGE SCALE GENOMIC DNA]</scope>
    <source>
        <strain evidence="2 3">SCA</strain>
    </source>
</reference>
<evidence type="ECO:0000313" key="3">
    <source>
        <dbReference type="Proteomes" id="UP000198304"/>
    </source>
</evidence>
<protein>
    <recommendedName>
        <fullName evidence="1">FHA domain-containing protein</fullName>
    </recommendedName>
</protein>
<dbReference type="Proteomes" id="UP000198304">
    <property type="component" value="Unassembled WGS sequence"/>
</dbReference>
<dbReference type="EMBL" id="FZOJ01000001">
    <property type="protein sequence ID" value="SNR85594.1"/>
    <property type="molecule type" value="Genomic_DNA"/>
</dbReference>
<dbReference type="Pfam" id="PF00498">
    <property type="entry name" value="FHA"/>
    <property type="match status" value="1"/>
</dbReference>
<proteinExistence type="predicted"/>
<evidence type="ECO:0000259" key="1">
    <source>
        <dbReference type="Pfam" id="PF00498"/>
    </source>
</evidence>
<evidence type="ECO:0000313" key="2">
    <source>
        <dbReference type="EMBL" id="SNR85594.1"/>
    </source>
</evidence>
<feature type="domain" description="FHA" evidence="1">
    <location>
        <begin position="25"/>
        <end position="62"/>
    </location>
</feature>
<name>A0A238ZS68_9FIRM</name>
<dbReference type="InterPro" id="IPR000253">
    <property type="entry name" value="FHA_dom"/>
</dbReference>
<dbReference type="AlphaFoldDB" id="A0A238ZS68"/>
<dbReference type="RefSeq" id="WP_089280838.1">
    <property type="nucleotide sequence ID" value="NZ_FZOJ01000001.1"/>
</dbReference>
<organism evidence="2 3">
    <name type="scientific">Anaerovirgula multivorans</name>
    <dbReference type="NCBI Taxonomy" id="312168"/>
    <lineage>
        <taxon>Bacteria</taxon>
        <taxon>Bacillati</taxon>
        <taxon>Bacillota</taxon>
        <taxon>Clostridia</taxon>
        <taxon>Peptostreptococcales</taxon>
        <taxon>Natronincolaceae</taxon>
        <taxon>Anaerovirgula</taxon>
    </lineage>
</organism>